<dbReference type="RefSeq" id="XP_002110826.1">
    <property type="nucleotide sequence ID" value="XM_002110790.1"/>
</dbReference>
<gene>
    <name evidence="6" type="ORF">TRIADDRAFT_54142</name>
</gene>
<dbReference type="FunCoup" id="B3RR82">
    <property type="interactions" value="1982"/>
</dbReference>
<comment type="subcellular location">
    <subcellularLocation>
        <location evidence="1">Membrane</location>
        <topology evidence="1">Multi-pass membrane protein</topology>
    </subcellularLocation>
</comment>
<dbReference type="OrthoDB" id="10041630at2759"/>
<dbReference type="CTD" id="6751511"/>
<dbReference type="OMA" id="FWCKALI"/>
<dbReference type="KEGG" id="tad:TRIADDRAFT_54142"/>
<evidence type="ECO:0000256" key="2">
    <source>
        <dbReference type="ARBA" id="ARBA00022692"/>
    </source>
</evidence>
<dbReference type="PANTHER" id="PTHR23051:SF0">
    <property type="entry name" value="SOLUTE CARRIER FAMILY 35 MEMBER F5"/>
    <property type="match status" value="1"/>
</dbReference>
<dbReference type="Proteomes" id="UP000009022">
    <property type="component" value="Unassembled WGS sequence"/>
</dbReference>
<keyword evidence="7" id="KW-1185">Reference proteome</keyword>
<keyword evidence="3 5" id="KW-1133">Transmembrane helix</keyword>
<name>B3RR82_TRIAD</name>
<evidence type="ECO:0000256" key="5">
    <source>
        <dbReference type="SAM" id="Phobius"/>
    </source>
</evidence>
<feature type="transmembrane region" description="Helical" evidence="5">
    <location>
        <begin position="144"/>
        <end position="167"/>
    </location>
</feature>
<evidence type="ECO:0000256" key="3">
    <source>
        <dbReference type="ARBA" id="ARBA00022989"/>
    </source>
</evidence>
<feature type="transmembrane region" description="Helical" evidence="5">
    <location>
        <begin position="270"/>
        <end position="292"/>
    </location>
</feature>
<accession>B3RR82</accession>
<evidence type="ECO:0000313" key="6">
    <source>
        <dbReference type="EMBL" id="EDV26830.1"/>
    </source>
</evidence>
<feature type="transmembrane region" description="Helical" evidence="5">
    <location>
        <begin position="359"/>
        <end position="380"/>
    </location>
</feature>
<dbReference type="InParanoid" id="B3RR82"/>
<dbReference type="GeneID" id="6751511"/>
<feature type="transmembrane region" description="Helical" evidence="5">
    <location>
        <begin position="304"/>
        <end position="325"/>
    </location>
</feature>
<dbReference type="PhylomeDB" id="B3RR82"/>
<dbReference type="EMBL" id="DS985243">
    <property type="protein sequence ID" value="EDV26830.1"/>
    <property type="molecule type" value="Genomic_DNA"/>
</dbReference>
<keyword evidence="2 5" id="KW-0812">Transmembrane</keyword>
<reference evidence="6 7" key="1">
    <citation type="journal article" date="2008" name="Nature">
        <title>The Trichoplax genome and the nature of placozoans.</title>
        <authorList>
            <person name="Srivastava M."/>
            <person name="Begovic E."/>
            <person name="Chapman J."/>
            <person name="Putnam N.H."/>
            <person name="Hellsten U."/>
            <person name="Kawashima T."/>
            <person name="Kuo A."/>
            <person name="Mitros T."/>
            <person name="Salamov A."/>
            <person name="Carpenter M.L."/>
            <person name="Signorovitch A.Y."/>
            <person name="Moreno M.A."/>
            <person name="Kamm K."/>
            <person name="Grimwood J."/>
            <person name="Schmutz J."/>
            <person name="Shapiro H."/>
            <person name="Grigoriev I.V."/>
            <person name="Buss L.W."/>
            <person name="Schierwater B."/>
            <person name="Dellaporta S.L."/>
            <person name="Rokhsar D.S."/>
        </authorList>
    </citation>
    <scope>NUCLEOTIDE SEQUENCE [LARGE SCALE GENOMIC DNA]</scope>
    <source>
        <strain evidence="6 7">Grell-BS-1999</strain>
    </source>
</reference>
<protein>
    <recommendedName>
        <fullName evidence="8">EamA domain-containing protein</fullName>
    </recommendedName>
</protein>
<sequence>MPSYRHCTHRRKYLLGVVLLIIVDILWVISIELTQYSTDADSEGKEDHQVNGTKDEQEVNIVYEPLQTPWLETIKWTELPKREEIRKVGDKSNPKKSKKRVSFNTQRMVCKMPDNYSAEARLARLSYNDTLALEKKLYNSMAPMYTFTILKVAIFVVTPWFVTNVVFAEALTSTDVLTINMFVALSGIFVMVLSFACNNAESEAFTLSKFLAIVVSLSGVAMLLFGNLKITNKWPLSAFLACIGALSFTGYLLFVKRSVLTKTQISTPLIFGYVGLFAMLTTWPMLIGINYAHFEPFEFPPIQVLLLLLIDALLNSFIGFLWLWSSVLTSSIMAVASLNLTIPLTVIVNVVVKKEKFEAIYVGGGILVLLSYLALCWACYYDNWDPVCCIFRQLLTCFKRKVLRLFCFTSCR</sequence>
<feature type="transmembrane region" description="Helical" evidence="5">
    <location>
        <begin position="208"/>
        <end position="226"/>
    </location>
</feature>
<feature type="transmembrane region" description="Helical" evidence="5">
    <location>
        <begin position="238"/>
        <end position="255"/>
    </location>
</feature>
<dbReference type="HOGENOM" id="CLU_026578_2_1_1"/>
<dbReference type="PANTHER" id="PTHR23051">
    <property type="entry name" value="SOLUTE CARRIER FAMILY 35, MEMBER F5"/>
    <property type="match status" value="1"/>
</dbReference>
<dbReference type="eggNOG" id="KOG2765">
    <property type="taxonomic scope" value="Eukaryota"/>
</dbReference>
<organism evidence="6 7">
    <name type="scientific">Trichoplax adhaerens</name>
    <name type="common">Trichoplax reptans</name>
    <dbReference type="NCBI Taxonomy" id="10228"/>
    <lineage>
        <taxon>Eukaryota</taxon>
        <taxon>Metazoa</taxon>
        <taxon>Placozoa</taxon>
        <taxon>Uniplacotomia</taxon>
        <taxon>Trichoplacea</taxon>
        <taxon>Trichoplacidae</taxon>
        <taxon>Trichoplax</taxon>
    </lineage>
</organism>
<evidence type="ECO:0000256" key="4">
    <source>
        <dbReference type="ARBA" id="ARBA00023136"/>
    </source>
</evidence>
<proteinExistence type="predicted"/>
<evidence type="ECO:0000313" key="7">
    <source>
        <dbReference type="Proteomes" id="UP000009022"/>
    </source>
</evidence>
<dbReference type="GO" id="GO:0016020">
    <property type="term" value="C:membrane"/>
    <property type="evidence" value="ECO:0007669"/>
    <property type="project" value="UniProtKB-SubCell"/>
</dbReference>
<dbReference type="AlphaFoldDB" id="B3RR82"/>
<feature type="transmembrane region" description="Helical" evidence="5">
    <location>
        <begin position="179"/>
        <end position="196"/>
    </location>
</feature>
<evidence type="ECO:0008006" key="8">
    <source>
        <dbReference type="Google" id="ProtNLM"/>
    </source>
</evidence>
<keyword evidence="4 5" id="KW-0472">Membrane</keyword>
<dbReference type="STRING" id="10228.B3RR82"/>
<feature type="transmembrane region" description="Helical" evidence="5">
    <location>
        <begin position="331"/>
        <end position="352"/>
    </location>
</feature>
<evidence type="ECO:0000256" key="1">
    <source>
        <dbReference type="ARBA" id="ARBA00004141"/>
    </source>
</evidence>
<feature type="transmembrane region" description="Helical" evidence="5">
    <location>
        <begin position="12"/>
        <end position="31"/>
    </location>
</feature>